<reference evidence="1 2" key="1">
    <citation type="submission" date="2024-09" db="EMBL/GenBank/DDBJ databases">
        <authorList>
            <person name="Sun Q."/>
            <person name="Mori K."/>
        </authorList>
    </citation>
    <scope>NUCLEOTIDE SEQUENCE [LARGE SCALE GENOMIC DNA]</scope>
    <source>
        <strain evidence="1 2">CCM 7609</strain>
    </source>
</reference>
<proteinExistence type="predicted"/>
<sequence>MRIGRPHVRSVAVVDSAGSVGSSGSRRVIEIVAATWSPWSPWCLGPRTARTTWISGAPIVVAAGPLFGVVIAGRDEPGHTVFDLDLPCAGMDCVVVM</sequence>
<dbReference type="Proteomes" id="UP001589575">
    <property type="component" value="Unassembled WGS sequence"/>
</dbReference>
<comment type="caution">
    <text evidence="1">The sequence shown here is derived from an EMBL/GenBank/DDBJ whole genome shotgun (WGS) entry which is preliminary data.</text>
</comment>
<evidence type="ECO:0008006" key="3">
    <source>
        <dbReference type="Google" id="ProtNLM"/>
    </source>
</evidence>
<evidence type="ECO:0000313" key="1">
    <source>
        <dbReference type="EMBL" id="MFB9070284.1"/>
    </source>
</evidence>
<keyword evidence="2" id="KW-1185">Reference proteome</keyword>
<protein>
    <recommendedName>
        <fullName evidence="3">GAF domain-containing protein</fullName>
    </recommendedName>
</protein>
<accession>A0ABV5FUE1</accession>
<dbReference type="EMBL" id="JBHMFI010000001">
    <property type="protein sequence ID" value="MFB9070284.1"/>
    <property type="molecule type" value="Genomic_DNA"/>
</dbReference>
<evidence type="ECO:0000313" key="2">
    <source>
        <dbReference type="Proteomes" id="UP001589575"/>
    </source>
</evidence>
<organism evidence="1 2">
    <name type="scientific">Citricoccus parietis</name>
    <dbReference type="NCBI Taxonomy" id="592307"/>
    <lineage>
        <taxon>Bacteria</taxon>
        <taxon>Bacillati</taxon>
        <taxon>Actinomycetota</taxon>
        <taxon>Actinomycetes</taxon>
        <taxon>Micrococcales</taxon>
        <taxon>Micrococcaceae</taxon>
        <taxon>Citricoccus</taxon>
    </lineage>
</organism>
<name>A0ABV5FUE1_9MICC</name>
<gene>
    <name evidence="1" type="ORF">ACFFX0_03415</name>
</gene>